<dbReference type="Gene3D" id="1.20.1220.20">
    <property type="entry name" value="Uncharcterised protein PF01724"/>
    <property type="match status" value="1"/>
</dbReference>
<sequence>MTELVTPQSLYEQDILLWVEDTIAKLKAHDFANLDLENLIEEIDTLGKSQRNAIRSLLRRLIEHLLKRCYVPLPECYVGWQREIRAFRNDIKDILEDAPSLKNQISEILPKVFENALASMREEYPQVNFPDIWLENYDVNDILNRNFWEDC</sequence>
<comment type="caution">
    <text evidence="1">The sequence shown here is derived from an EMBL/GenBank/DDBJ whole genome shotgun (WGS) entry which is preliminary data.</text>
</comment>
<evidence type="ECO:0000313" key="1">
    <source>
        <dbReference type="EMBL" id="MDG3493861.1"/>
    </source>
</evidence>
<protein>
    <submittedName>
        <fullName evidence="1">DUF29 domain-containing protein</fullName>
    </submittedName>
</protein>
<dbReference type="InterPro" id="IPR002636">
    <property type="entry name" value="DUF29"/>
</dbReference>
<reference evidence="1" key="1">
    <citation type="submission" date="2019-05" db="EMBL/GenBank/DDBJ databases">
        <title>Whole genome sequencing of Pseudanabaena catenata USMAC16.</title>
        <authorList>
            <person name="Khan Z."/>
            <person name="Omar W.M."/>
            <person name="Convey P."/>
            <person name="Merican F."/>
            <person name="Najimudin N."/>
        </authorList>
    </citation>
    <scope>NUCLEOTIDE SEQUENCE</scope>
    <source>
        <strain evidence="1">USMAC16</strain>
    </source>
</reference>
<dbReference type="AlphaFoldDB" id="A0A9X4RGX2"/>
<dbReference type="Proteomes" id="UP001152872">
    <property type="component" value="Unassembled WGS sequence"/>
</dbReference>
<dbReference type="Pfam" id="PF01724">
    <property type="entry name" value="DUF29"/>
    <property type="match status" value="1"/>
</dbReference>
<dbReference type="EMBL" id="VBTY01000024">
    <property type="protein sequence ID" value="MDG3493861.1"/>
    <property type="molecule type" value="Genomic_DNA"/>
</dbReference>
<dbReference type="RefSeq" id="WP_009625915.1">
    <property type="nucleotide sequence ID" value="NZ_VBTY01000024.1"/>
</dbReference>
<proteinExistence type="predicted"/>
<evidence type="ECO:0000313" key="2">
    <source>
        <dbReference type="Proteomes" id="UP001152872"/>
    </source>
</evidence>
<dbReference type="PANTHER" id="PTHR34235">
    <property type="entry name" value="SLR1203 PROTEIN-RELATED"/>
    <property type="match status" value="1"/>
</dbReference>
<dbReference type="PANTHER" id="PTHR34235:SF3">
    <property type="entry name" value="SLR1203 PROTEIN"/>
    <property type="match status" value="1"/>
</dbReference>
<keyword evidence="2" id="KW-1185">Reference proteome</keyword>
<gene>
    <name evidence="1" type="ORF">FEV09_04760</name>
</gene>
<organism evidence="1 2">
    <name type="scientific">Pseudanabaena catenata USMAC16</name>
    <dbReference type="NCBI Taxonomy" id="1855837"/>
    <lineage>
        <taxon>Bacteria</taxon>
        <taxon>Bacillati</taxon>
        <taxon>Cyanobacteriota</taxon>
        <taxon>Cyanophyceae</taxon>
        <taxon>Pseudanabaenales</taxon>
        <taxon>Pseudanabaenaceae</taxon>
        <taxon>Pseudanabaena</taxon>
    </lineage>
</organism>
<accession>A0A9X4RGX2</accession>
<name>A0A9X4RGX2_9CYAN</name>